<organism evidence="3 4">
    <name type="scientific">Flavobacterium sediminilitoris</name>
    <dbReference type="NCBI Taxonomy" id="2024526"/>
    <lineage>
        <taxon>Bacteria</taxon>
        <taxon>Pseudomonadati</taxon>
        <taxon>Bacteroidota</taxon>
        <taxon>Flavobacteriia</taxon>
        <taxon>Flavobacteriales</taxon>
        <taxon>Flavobacteriaceae</taxon>
        <taxon>Flavobacterium</taxon>
    </lineage>
</organism>
<dbReference type="Proteomes" id="UP000830454">
    <property type="component" value="Chromosome"/>
</dbReference>
<protein>
    <submittedName>
        <fullName evidence="3">DUF6443 domain-containing protein</fullName>
    </submittedName>
</protein>
<evidence type="ECO:0000313" key="4">
    <source>
        <dbReference type="Proteomes" id="UP000830454"/>
    </source>
</evidence>
<reference evidence="3" key="1">
    <citation type="submission" date="2021-12" db="EMBL/GenBank/DDBJ databases">
        <authorList>
            <person name="Cha I.-T."/>
            <person name="Lee K.-E."/>
            <person name="Park S.-J."/>
        </authorList>
    </citation>
    <scope>NUCLEOTIDE SEQUENCE</scope>
    <source>
        <strain evidence="3">YSM-43</strain>
    </source>
</reference>
<evidence type="ECO:0000259" key="2">
    <source>
        <dbReference type="Pfam" id="PF20041"/>
    </source>
</evidence>
<evidence type="ECO:0000256" key="1">
    <source>
        <dbReference type="SAM" id="SignalP"/>
    </source>
</evidence>
<dbReference type="InterPro" id="IPR022385">
    <property type="entry name" value="Rhs_assc_core"/>
</dbReference>
<dbReference type="NCBIfam" id="TIGR03696">
    <property type="entry name" value="Rhs_assc_core"/>
    <property type="match status" value="1"/>
</dbReference>
<gene>
    <name evidence="3" type="ORF">LXD69_01550</name>
</gene>
<accession>A0ABY4HMY3</accession>
<dbReference type="InterPro" id="IPR045619">
    <property type="entry name" value="DUF6443"/>
</dbReference>
<dbReference type="Gene3D" id="2.180.10.10">
    <property type="entry name" value="RHS repeat-associated core"/>
    <property type="match status" value="1"/>
</dbReference>
<evidence type="ECO:0000313" key="3">
    <source>
        <dbReference type="EMBL" id="UOX34212.1"/>
    </source>
</evidence>
<dbReference type="EMBL" id="CP090145">
    <property type="protein sequence ID" value="UOX34212.1"/>
    <property type="molecule type" value="Genomic_DNA"/>
</dbReference>
<feature type="signal peptide" evidence="1">
    <location>
        <begin position="1"/>
        <end position="17"/>
    </location>
</feature>
<feature type="chain" id="PRO_5046643101" evidence="1">
    <location>
        <begin position="18"/>
        <end position="1206"/>
    </location>
</feature>
<proteinExistence type="predicted"/>
<reference evidence="3" key="2">
    <citation type="submission" date="2022-04" db="EMBL/GenBank/DDBJ databases">
        <title>Complete Genome Sequence of Flavobacterium sediminilitoris YSM-43, Isolated from a Tidal Sediment.</title>
        <authorList>
            <person name="Lee P.A."/>
        </authorList>
    </citation>
    <scope>NUCLEOTIDE SEQUENCE</scope>
    <source>
        <strain evidence="3">YSM-43</strain>
    </source>
</reference>
<keyword evidence="4" id="KW-1185">Reference proteome</keyword>
<feature type="domain" description="DUF6443" evidence="2">
    <location>
        <begin position="26"/>
        <end position="170"/>
    </location>
</feature>
<keyword evidence="1" id="KW-0732">Signal</keyword>
<dbReference type="Pfam" id="PF20041">
    <property type="entry name" value="DUF6443"/>
    <property type="match status" value="1"/>
</dbReference>
<dbReference type="RefSeq" id="WP_246916926.1">
    <property type="nucleotide sequence ID" value="NZ_CP090145.1"/>
</dbReference>
<sequence length="1206" mass="134582">MKKIIYLLTLIPFLALGQSTDQNWVKTITYKQPTATPIPDPDVSVATVQVSYFDGLGRPIQQVAHQQSNSGKDIVTHIEYDEFGRQTKEYLPYVNTTSNLNYDPTAQASVMNFYGILDPSKTGNPAFDITGNPYSEKELEASPLNRVFKQAAPGDPWAMGQGKEIKFEYGTNIGTGNGAVKLYKANATWNAALGLYTISPQDLGYYAENQLYKTITKDENWKSTQTHPRDNTTEEYKDKEGQVVLKRTFNNGNPHETYYIYDQFGNLTYVIPPLAEGIASQANLDNLGYQYKYDHRNRLVEKKLPGKQWEFIVYDKLDRPVATGPAFIPDGGTIVGWMITEYDVFGRVIQTGWKQMTVTASERAAKQNSINTGSNPFVFAGDDLILTKNYYDNYSYPNAPNPVPTQVEGQTIATNVKGLPTGSWVRVMDNANSNAAETSYTLYDDRYRPVRSYTSNHLGGFTQVDSKLDWAGKTEYTITTHKYDTNATVLTVTNRFSYSPQDRLTQHKQQINSLPEQLITQNTYDELGQLISKKVGGTNVSPSATGLQKVDYTYNVRGWLKSINDVNDIATEKDLFAFKISYNDPTNASKALFNGNISETFWKTNSDNTLRKYEYSYDNLNRLLDANYSKAGGAATAPDAYKEALTYDKNGNIITLNRYSATDSPDYAFHIDNLEYFYDLEKRNQLVKVIDYEANPQGFKDGINTDNDYTYDNNGNLTKDKNKDITAIVYNYLNLPVKIVVGTNTITYIYNATGQKVSKIVNEATNITQTNYLAGGFQYKNNVLQFFPHAEGYVKHEANNYSYVFNYTDHLGNVRVSYSDIDKNGSLGGELNVESCETHYDRNGNPYTICNTYFTDSILEENHYYPFGLKHTGYNMNNSQPNYQYKYNHREWQGELGLNVTAMDFRQYDPAIGRFNVIDVMTDIMPSLSPYRFAFNNPILWNDPSGMLEGTDPETDPTIILKEVVVTGKSKKESLATRPANFTYNLIDWSSVDNNKRPTLEQYNKHNGTNYQSFDDYYYNEHYKPAYNQMIGDIHGATGQAATVVGVVAATLVGTALILPVLVAAAPTAQSFIAAELTGYTTITGKTIVTGMASNALSQGIANGGDVLEINVIEVGSSAIPGVGPTIIGETFNLKAGDIMNGNFTPTTPQSFDHALLQIGGGLLSNYSGNKIDNFTTGNTVESVYKEVLKFTIETGSNVAPGLADK</sequence>
<name>A0ABY4HMY3_9FLAO</name>